<sequence length="118" mass="13242">MSPLEKYKATAAVTSSSNNQLIFIFDEILKLLLSAKKALGEKNHEVKFKALSRVIEVFYILKTGIDPETMDERNRVIDAFYGSTIHQLENINMKGEEPEELQSIIEAVSEIRAALVSA</sequence>
<keyword evidence="1" id="KW-0282">Flagellum</keyword>
<organism evidence="1 2">
    <name type="scientific">Candidatus Megaera venefica</name>
    <dbReference type="NCBI Taxonomy" id="2055910"/>
    <lineage>
        <taxon>Bacteria</taxon>
        <taxon>Pseudomonadati</taxon>
        <taxon>Pseudomonadota</taxon>
        <taxon>Alphaproteobacteria</taxon>
        <taxon>Rickettsiales</taxon>
        <taxon>Rickettsiaceae</taxon>
        <taxon>Candidatus Megaera</taxon>
    </lineage>
</organism>
<comment type="caution">
    <text evidence="1">The sequence shown here is derived from an EMBL/GenBank/DDBJ whole genome shotgun (WGS) entry which is preliminary data.</text>
</comment>
<dbReference type="Pfam" id="PF02561">
    <property type="entry name" value="FliS"/>
    <property type="match status" value="1"/>
</dbReference>
<evidence type="ECO:0000313" key="1">
    <source>
        <dbReference type="EMBL" id="MEA0970593.1"/>
    </source>
</evidence>
<dbReference type="SUPFAM" id="SSF101116">
    <property type="entry name" value="Flagellar export chaperone FliS"/>
    <property type="match status" value="1"/>
</dbReference>
<dbReference type="InterPro" id="IPR003713">
    <property type="entry name" value="FliS"/>
</dbReference>
<keyword evidence="2" id="KW-1185">Reference proteome</keyword>
<keyword evidence="1" id="KW-0966">Cell projection</keyword>
<accession>A0ABU5NBN8</accession>
<protein>
    <submittedName>
        <fullName evidence="1">Flagellar export chaperone FliS</fullName>
    </submittedName>
</protein>
<reference evidence="1 2" key="1">
    <citation type="submission" date="2023-03" db="EMBL/GenBank/DDBJ databases">
        <title>Host association and intracellularity evolved multiple times independently in the Rickettsiales.</title>
        <authorList>
            <person name="Castelli M."/>
            <person name="Nardi T."/>
            <person name="Gammuto L."/>
            <person name="Bellinzona G."/>
            <person name="Sabaneyeva E."/>
            <person name="Potekhin A."/>
            <person name="Serra V."/>
            <person name="Petroni G."/>
            <person name="Sassera D."/>
        </authorList>
    </citation>
    <scope>NUCLEOTIDE SEQUENCE [LARGE SCALE GENOMIC DNA]</scope>
    <source>
        <strain evidence="1 2">Sr 2-6</strain>
    </source>
</reference>
<dbReference type="InterPro" id="IPR036584">
    <property type="entry name" value="FliS_sf"/>
</dbReference>
<dbReference type="EMBL" id="JARJFB010000029">
    <property type="protein sequence ID" value="MEA0970593.1"/>
    <property type="molecule type" value="Genomic_DNA"/>
</dbReference>
<dbReference type="Proteomes" id="UP001291687">
    <property type="component" value="Unassembled WGS sequence"/>
</dbReference>
<dbReference type="RefSeq" id="WP_322776497.1">
    <property type="nucleotide sequence ID" value="NZ_JARJFB010000029.1"/>
</dbReference>
<evidence type="ECO:0000313" key="2">
    <source>
        <dbReference type="Proteomes" id="UP001291687"/>
    </source>
</evidence>
<proteinExistence type="predicted"/>
<keyword evidence="1" id="KW-0969">Cilium</keyword>
<dbReference type="Gene3D" id="1.20.120.340">
    <property type="entry name" value="Flagellar protein FliS"/>
    <property type="match status" value="1"/>
</dbReference>
<gene>
    <name evidence="1" type="ORF">Megvenef_00560</name>
</gene>
<name>A0ABU5NBN8_9RICK</name>